<dbReference type="SUPFAM" id="SSF53850">
    <property type="entry name" value="Periplasmic binding protein-like II"/>
    <property type="match status" value="1"/>
</dbReference>
<dbReference type="AlphaFoldDB" id="A0A239A9C6"/>
<evidence type="ECO:0000256" key="1">
    <source>
        <dbReference type="ARBA" id="ARBA00005695"/>
    </source>
</evidence>
<keyword evidence="2" id="KW-0813">Transport</keyword>
<organism evidence="5 6">
    <name type="scientific">Desulfurobacterium atlanticum</name>
    <dbReference type="NCBI Taxonomy" id="240169"/>
    <lineage>
        <taxon>Bacteria</taxon>
        <taxon>Pseudomonadati</taxon>
        <taxon>Aquificota</taxon>
        <taxon>Aquificia</taxon>
        <taxon>Desulfurobacteriales</taxon>
        <taxon>Desulfurobacteriaceae</taxon>
        <taxon>Desulfurobacterium</taxon>
    </lineage>
</organism>
<dbReference type="PANTHER" id="PTHR30290">
    <property type="entry name" value="PERIPLASMIC BINDING COMPONENT OF ABC TRANSPORTER"/>
    <property type="match status" value="1"/>
</dbReference>
<dbReference type="FunFam" id="3.10.105.10:FF:000006">
    <property type="entry name" value="Peptide ABC transporter substrate-binding protein"/>
    <property type="match status" value="1"/>
</dbReference>
<dbReference type="GO" id="GO:0015833">
    <property type="term" value="P:peptide transport"/>
    <property type="evidence" value="ECO:0007669"/>
    <property type="project" value="TreeGrafter"/>
</dbReference>
<dbReference type="GO" id="GO:0043190">
    <property type="term" value="C:ATP-binding cassette (ABC) transporter complex"/>
    <property type="evidence" value="ECO:0007669"/>
    <property type="project" value="InterPro"/>
</dbReference>
<protein>
    <submittedName>
        <fullName evidence="5">Peptide/nickel transport system substrate-binding protein</fullName>
    </submittedName>
</protein>
<evidence type="ECO:0000313" key="6">
    <source>
        <dbReference type="Proteomes" id="UP000198405"/>
    </source>
</evidence>
<dbReference type="CDD" id="cd08500">
    <property type="entry name" value="PBP2_NikA_DppA_OppA_like_4"/>
    <property type="match status" value="1"/>
</dbReference>
<keyword evidence="3" id="KW-0732">Signal</keyword>
<dbReference type="Gene3D" id="3.10.105.10">
    <property type="entry name" value="Dipeptide-binding Protein, Domain 3"/>
    <property type="match status" value="1"/>
</dbReference>
<comment type="similarity">
    <text evidence="1">Belongs to the bacterial solute-binding protein 5 family.</text>
</comment>
<name>A0A239A9C6_9BACT</name>
<keyword evidence="6" id="KW-1185">Reference proteome</keyword>
<dbReference type="PANTHER" id="PTHR30290:SF9">
    <property type="entry name" value="OLIGOPEPTIDE-BINDING PROTEIN APPA"/>
    <property type="match status" value="1"/>
</dbReference>
<dbReference type="GO" id="GO:0030288">
    <property type="term" value="C:outer membrane-bounded periplasmic space"/>
    <property type="evidence" value="ECO:0007669"/>
    <property type="project" value="UniProtKB-ARBA"/>
</dbReference>
<dbReference type="InterPro" id="IPR000914">
    <property type="entry name" value="SBP_5_dom"/>
</dbReference>
<proteinExistence type="inferred from homology"/>
<dbReference type="Proteomes" id="UP000198405">
    <property type="component" value="Unassembled WGS sequence"/>
</dbReference>
<dbReference type="Gene3D" id="3.40.190.10">
    <property type="entry name" value="Periplasmic binding protein-like II"/>
    <property type="match status" value="1"/>
</dbReference>
<dbReference type="InterPro" id="IPR039424">
    <property type="entry name" value="SBP_5"/>
</dbReference>
<dbReference type="Gene3D" id="3.90.76.10">
    <property type="entry name" value="Dipeptide-binding Protein, Domain 1"/>
    <property type="match status" value="1"/>
</dbReference>
<dbReference type="Pfam" id="PF00496">
    <property type="entry name" value="SBP_bac_5"/>
    <property type="match status" value="1"/>
</dbReference>
<evidence type="ECO:0000313" key="5">
    <source>
        <dbReference type="EMBL" id="SNR91698.1"/>
    </source>
</evidence>
<evidence type="ECO:0000256" key="3">
    <source>
        <dbReference type="ARBA" id="ARBA00022729"/>
    </source>
</evidence>
<sequence length="590" mass="67504">MDIKGIMSFNRGKRVLIGILLPLSLFFCFSCEEPVETFSSDNTILGKTVNLENVKFEKGIYGGTLYDSTSSDPKTFNPVFAHETSSTVAVAGIFEGLTDVDIKTLKPAGRLAVSWEFKDNGTTWVFHLRKDVRWSDGKPFTADDVVFTYNKIYFNPEYPNSVKDMFEIDGKLPKIKKLDTYTVEIKLPQPFAPLLYSLSADIFPEHLLREIVESGKFKTFWTVATSPEKLVGTGPYKLVKYVNGQYLVYEKNPFYYESDGYGSKLPYVEKKVIYIVPQKDTALLKFKNKELDFYGLSGDDFPSLKKGEKNGNYTIYNLGPSLTADFICFNQKREVLPEWKLKLFSNATFRRAISHAVDRKGIVLTVYNGLGFPVYYPVTKANKLYYDPEAPKFPYDLEKAKELLESIGLKDRNGDGWLETPDGHKVEFSLLTNSNNPNRVQIGSILKFDLKRLGIDVHFQPLDFNNLVEKLLNTHDFDAVIIGLTGSIDPNGGKNVWKSSGQLHLWNPNQKRPATQWEAEIDRLFDEGVKELDFKKRVEIYKRAYRIIAKEQPVIYIAAPLVFEAVRNRVKNYFPTIWGTYKPTRIFIKE</sequence>
<dbReference type="FunFam" id="3.90.76.10:FF:000004">
    <property type="entry name" value="Peptide ABC transporter substrate-binding protein"/>
    <property type="match status" value="1"/>
</dbReference>
<dbReference type="PIRSF" id="PIRSF002741">
    <property type="entry name" value="MppA"/>
    <property type="match status" value="1"/>
</dbReference>
<evidence type="ECO:0000259" key="4">
    <source>
        <dbReference type="Pfam" id="PF00496"/>
    </source>
</evidence>
<feature type="domain" description="Solute-binding protein family 5" evidence="4">
    <location>
        <begin position="107"/>
        <end position="491"/>
    </location>
</feature>
<dbReference type="GO" id="GO:1904680">
    <property type="term" value="F:peptide transmembrane transporter activity"/>
    <property type="evidence" value="ECO:0007669"/>
    <property type="project" value="TreeGrafter"/>
</dbReference>
<accession>A0A239A9C6</accession>
<dbReference type="EMBL" id="FZOB01000016">
    <property type="protein sequence ID" value="SNR91698.1"/>
    <property type="molecule type" value="Genomic_DNA"/>
</dbReference>
<reference evidence="6" key="1">
    <citation type="submission" date="2017-06" db="EMBL/GenBank/DDBJ databases">
        <authorList>
            <person name="Varghese N."/>
            <person name="Submissions S."/>
        </authorList>
    </citation>
    <scope>NUCLEOTIDE SEQUENCE [LARGE SCALE GENOMIC DNA]</scope>
    <source>
        <strain evidence="6">DSM 15668</strain>
    </source>
</reference>
<evidence type="ECO:0000256" key="2">
    <source>
        <dbReference type="ARBA" id="ARBA00022448"/>
    </source>
</evidence>
<dbReference type="InterPro" id="IPR030678">
    <property type="entry name" value="Peptide/Ni-bd"/>
</dbReference>
<gene>
    <name evidence="5" type="ORF">SAMN06265340_11624</name>
</gene>